<evidence type="ECO:0000313" key="1">
    <source>
        <dbReference type="EMBL" id="KAK5065436.1"/>
    </source>
</evidence>
<dbReference type="Gene3D" id="3.40.50.150">
    <property type="entry name" value="Vaccinia Virus protein VP39"/>
    <property type="match status" value="1"/>
</dbReference>
<dbReference type="EMBL" id="JAVRRD010000001">
    <property type="protein sequence ID" value="KAK5065436.1"/>
    <property type="molecule type" value="Genomic_DNA"/>
</dbReference>
<evidence type="ECO:0008006" key="3">
    <source>
        <dbReference type="Google" id="ProtNLM"/>
    </source>
</evidence>
<evidence type="ECO:0000313" key="2">
    <source>
        <dbReference type="Proteomes" id="UP001358417"/>
    </source>
</evidence>
<keyword evidence="2" id="KW-1185">Reference proteome</keyword>
<organism evidence="1 2">
    <name type="scientific">Exophiala bonariae</name>
    <dbReference type="NCBI Taxonomy" id="1690606"/>
    <lineage>
        <taxon>Eukaryota</taxon>
        <taxon>Fungi</taxon>
        <taxon>Dikarya</taxon>
        <taxon>Ascomycota</taxon>
        <taxon>Pezizomycotina</taxon>
        <taxon>Eurotiomycetes</taxon>
        <taxon>Chaetothyriomycetidae</taxon>
        <taxon>Chaetothyriales</taxon>
        <taxon>Herpotrichiellaceae</taxon>
        <taxon>Exophiala</taxon>
    </lineage>
</organism>
<gene>
    <name evidence="1" type="ORF">LTR84_001274</name>
</gene>
<dbReference type="PANTHER" id="PTHR43591:SF110">
    <property type="entry name" value="RHODANESE DOMAIN-CONTAINING PROTEIN"/>
    <property type="match status" value="1"/>
</dbReference>
<name>A0AAV9NSY5_9EURO</name>
<dbReference type="AlphaFoldDB" id="A0AAV9NSY5"/>
<proteinExistence type="predicted"/>
<accession>A0AAV9NSY5</accession>
<dbReference type="PANTHER" id="PTHR43591">
    <property type="entry name" value="METHYLTRANSFERASE"/>
    <property type="match status" value="1"/>
</dbReference>
<dbReference type="Proteomes" id="UP001358417">
    <property type="component" value="Unassembled WGS sequence"/>
</dbReference>
<dbReference type="PROSITE" id="PS51257">
    <property type="entry name" value="PROKAR_LIPOPROTEIN"/>
    <property type="match status" value="1"/>
</dbReference>
<dbReference type="Pfam" id="PF13489">
    <property type="entry name" value="Methyltransf_23"/>
    <property type="match status" value="1"/>
</dbReference>
<dbReference type="SUPFAM" id="SSF53335">
    <property type="entry name" value="S-adenosyl-L-methionine-dependent methyltransferases"/>
    <property type="match status" value="1"/>
</dbReference>
<comment type="caution">
    <text evidence="1">The sequence shown here is derived from an EMBL/GenBank/DDBJ whole genome shotgun (WGS) entry which is preliminary data.</text>
</comment>
<dbReference type="InterPro" id="IPR029063">
    <property type="entry name" value="SAM-dependent_MTases_sf"/>
</dbReference>
<reference evidence="1 2" key="1">
    <citation type="submission" date="2023-08" db="EMBL/GenBank/DDBJ databases">
        <title>Black Yeasts Isolated from many extreme environments.</title>
        <authorList>
            <person name="Coleine C."/>
            <person name="Stajich J.E."/>
            <person name="Selbmann L."/>
        </authorList>
    </citation>
    <scope>NUCLEOTIDE SEQUENCE [LARGE SCALE GENOMIC DNA]</scope>
    <source>
        <strain evidence="1 2">CCFEE 5792</strain>
    </source>
</reference>
<sequence>MAQSAKRTDTYSLQCGIVASCRLTAQHHLITQRIGGLIYPAISNEIRSRKDLAIADVGCGNGIWAIEAAEEYPLAEVIGIDISDAQFPWTCPENCCFHVLDMMRPVDQDYKGCFDLINVRLLAGSFEGKEFTPIIDNLHQMLKPNGWIQWLDISSPAIRAYDYTEPSIISEWRLPSPITTQIPLFIKSVEWFDKLPALLKQRGFIDIERYECPPKESTLKHEAEITVLVLMELGQSLFDVEPAAAEKFNDAIAEMLEGIQDGRLFTTVLQTTIGKKLHRALRKRKPRANMVLEWLKKEREGGSRSNI</sequence>
<protein>
    <recommendedName>
        <fullName evidence="3">Methyltransferase domain-containing protein</fullName>
    </recommendedName>
</protein>
<dbReference type="GeneID" id="89969496"/>
<dbReference type="RefSeq" id="XP_064712760.1">
    <property type="nucleotide sequence ID" value="XM_064844900.1"/>
</dbReference>
<dbReference type="CDD" id="cd02440">
    <property type="entry name" value="AdoMet_MTases"/>
    <property type="match status" value="1"/>
</dbReference>